<dbReference type="InterPro" id="IPR039420">
    <property type="entry name" value="WalR-like"/>
</dbReference>
<dbReference type="Proteomes" id="UP001337681">
    <property type="component" value="Unassembled WGS sequence"/>
</dbReference>
<dbReference type="InterPro" id="IPR014710">
    <property type="entry name" value="RmlC-like_jellyroll"/>
</dbReference>
<dbReference type="SMART" id="SM00448">
    <property type="entry name" value="REC"/>
    <property type="match status" value="1"/>
</dbReference>
<evidence type="ECO:0000256" key="1">
    <source>
        <dbReference type="ARBA" id="ARBA00022553"/>
    </source>
</evidence>
<dbReference type="SMART" id="SM00419">
    <property type="entry name" value="HTH_CRP"/>
    <property type="match status" value="1"/>
</dbReference>
<dbReference type="SUPFAM" id="SSF52172">
    <property type="entry name" value="CheY-like"/>
    <property type="match status" value="1"/>
</dbReference>
<feature type="domain" description="Response regulatory" evidence="8">
    <location>
        <begin position="5"/>
        <end position="121"/>
    </location>
</feature>
<gene>
    <name evidence="10" type="ORF">VRU49_10340</name>
</gene>
<dbReference type="SUPFAM" id="SSF46785">
    <property type="entry name" value="Winged helix' DNA-binding domain"/>
    <property type="match status" value="1"/>
</dbReference>
<dbReference type="PANTHER" id="PTHR48111">
    <property type="entry name" value="REGULATOR OF RPOS"/>
    <property type="match status" value="1"/>
</dbReference>
<keyword evidence="11" id="KW-1185">Reference proteome</keyword>
<dbReference type="PROSITE" id="PS50042">
    <property type="entry name" value="CNMP_BINDING_3"/>
    <property type="match status" value="1"/>
</dbReference>
<dbReference type="Pfam" id="PF00072">
    <property type="entry name" value="Response_reg"/>
    <property type="match status" value="1"/>
</dbReference>
<keyword evidence="1 6" id="KW-0597">Phosphoprotein</keyword>
<name>A0ABU7H3B3_9SPHI</name>
<evidence type="ECO:0000256" key="5">
    <source>
        <dbReference type="ARBA" id="ARBA00023163"/>
    </source>
</evidence>
<organism evidence="10 11">
    <name type="scientific">Pedobacter flavus</name>
    <dbReference type="NCBI Taxonomy" id="3113906"/>
    <lineage>
        <taxon>Bacteria</taxon>
        <taxon>Pseudomonadati</taxon>
        <taxon>Bacteroidota</taxon>
        <taxon>Sphingobacteriia</taxon>
        <taxon>Sphingobacteriales</taxon>
        <taxon>Sphingobacteriaceae</taxon>
        <taxon>Pedobacter</taxon>
    </lineage>
</organism>
<sequence length="340" mass="38368">MGKKRILIIEDNADIRENTAEILEFSGYDTLTAADGKEGVAIAMAQHPDLILCDIMMPELDGFGVLYLLNNYPRTKQIPFIFITAKTERVDIRKGMDLGADDYLTKPFDDIELLKTVEARLKKSSENKVNDESALNLMNELISQARIRSYKAKQNIYQENDDVSYIYYVISGKVKIFVSNHDGREIVTNVCSANEFFGYEALLLNTAHNNNAESLETGEIGLIRKEVFLELLNKYPNLSTTFLNLLSNSLSQKDKQLLNLAYNSVRKRIALVLISFAEKFGIVNDQSKFRISREDLANTVGTANETISRNLSDFIEEGLIEKTGSTISIPSIKKLKEIKQ</sequence>
<comment type="caution">
    <text evidence="10">The sequence shown here is derived from an EMBL/GenBank/DDBJ whole genome shotgun (WGS) entry which is preliminary data.</text>
</comment>
<dbReference type="InterPro" id="IPR000595">
    <property type="entry name" value="cNMP-bd_dom"/>
</dbReference>
<dbReference type="Gene3D" id="1.10.10.10">
    <property type="entry name" value="Winged helix-like DNA-binding domain superfamily/Winged helix DNA-binding domain"/>
    <property type="match status" value="1"/>
</dbReference>
<evidence type="ECO:0000256" key="6">
    <source>
        <dbReference type="PROSITE-ProRule" id="PRU00169"/>
    </source>
</evidence>
<keyword evidence="5" id="KW-0804">Transcription</keyword>
<dbReference type="RefSeq" id="WP_330146709.1">
    <property type="nucleotide sequence ID" value="NZ_JAZDQU010000002.1"/>
</dbReference>
<evidence type="ECO:0000256" key="3">
    <source>
        <dbReference type="ARBA" id="ARBA00023015"/>
    </source>
</evidence>
<dbReference type="Pfam" id="PF13545">
    <property type="entry name" value="HTH_Crp_2"/>
    <property type="match status" value="1"/>
</dbReference>
<dbReference type="PANTHER" id="PTHR48111:SF4">
    <property type="entry name" value="DNA-BINDING DUAL TRANSCRIPTIONAL REGULATOR OMPR"/>
    <property type="match status" value="1"/>
</dbReference>
<dbReference type="InterPro" id="IPR001789">
    <property type="entry name" value="Sig_transdc_resp-reg_receiver"/>
</dbReference>
<keyword evidence="4" id="KW-0238">DNA-binding</keyword>
<dbReference type="SUPFAM" id="SSF51206">
    <property type="entry name" value="cAMP-binding domain-like"/>
    <property type="match status" value="1"/>
</dbReference>
<evidence type="ECO:0000259" key="9">
    <source>
        <dbReference type="PROSITE" id="PS51063"/>
    </source>
</evidence>
<evidence type="ECO:0000256" key="2">
    <source>
        <dbReference type="ARBA" id="ARBA00023012"/>
    </source>
</evidence>
<dbReference type="InterPro" id="IPR011006">
    <property type="entry name" value="CheY-like_superfamily"/>
</dbReference>
<reference evidence="10 11" key="1">
    <citation type="submission" date="2024-01" db="EMBL/GenBank/DDBJ databases">
        <title>Pedobacter sp. nov., isolated from oil-contaminated soil.</title>
        <authorList>
            <person name="Le N.T.T."/>
        </authorList>
    </citation>
    <scope>NUCLEOTIDE SEQUENCE [LARGE SCALE GENOMIC DNA]</scope>
    <source>
        <strain evidence="10 11">VNH31</strain>
    </source>
</reference>
<feature type="domain" description="HTH crp-type" evidence="9">
    <location>
        <begin position="263"/>
        <end position="333"/>
    </location>
</feature>
<dbReference type="SMART" id="SM00100">
    <property type="entry name" value="cNMP"/>
    <property type="match status" value="1"/>
</dbReference>
<evidence type="ECO:0000313" key="10">
    <source>
        <dbReference type="EMBL" id="MEE1885815.1"/>
    </source>
</evidence>
<feature type="domain" description="Cyclic nucleotide-binding" evidence="7">
    <location>
        <begin position="138"/>
        <end position="232"/>
    </location>
</feature>
<evidence type="ECO:0000256" key="4">
    <source>
        <dbReference type="ARBA" id="ARBA00023125"/>
    </source>
</evidence>
<dbReference type="Pfam" id="PF00027">
    <property type="entry name" value="cNMP_binding"/>
    <property type="match status" value="1"/>
</dbReference>
<dbReference type="InterPro" id="IPR036390">
    <property type="entry name" value="WH_DNA-bd_sf"/>
</dbReference>
<dbReference type="Gene3D" id="3.40.50.2300">
    <property type="match status" value="1"/>
</dbReference>
<keyword evidence="2" id="KW-0902">Two-component regulatory system</keyword>
<protein>
    <submittedName>
        <fullName evidence="10">Response regulator</fullName>
    </submittedName>
</protein>
<dbReference type="CDD" id="cd00038">
    <property type="entry name" value="CAP_ED"/>
    <property type="match status" value="1"/>
</dbReference>
<accession>A0ABU7H3B3</accession>
<feature type="modified residue" description="4-aspartylphosphate" evidence="6">
    <location>
        <position position="54"/>
    </location>
</feature>
<dbReference type="EMBL" id="JAZDQU010000002">
    <property type="protein sequence ID" value="MEE1885815.1"/>
    <property type="molecule type" value="Genomic_DNA"/>
</dbReference>
<dbReference type="InterPro" id="IPR036388">
    <property type="entry name" value="WH-like_DNA-bd_sf"/>
</dbReference>
<evidence type="ECO:0000313" key="11">
    <source>
        <dbReference type="Proteomes" id="UP001337681"/>
    </source>
</evidence>
<dbReference type="PROSITE" id="PS51063">
    <property type="entry name" value="HTH_CRP_2"/>
    <property type="match status" value="1"/>
</dbReference>
<dbReference type="PROSITE" id="PS50110">
    <property type="entry name" value="RESPONSE_REGULATORY"/>
    <property type="match status" value="1"/>
</dbReference>
<dbReference type="InterPro" id="IPR018490">
    <property type="entry name" value="cNMP-bd_dom_sf"/>
</dbReference>
<dbReference type="Gene3D" id="2.60.120.10">
    <property type="entry name" value="Jelly Rolls"/>
    <property type="match status" value="1"/>
</dbReference>
<keyword evidence="3" id="KW-0805">Transcription regulation</keyword>
<evidence type="ECO:0000259" key="7">
    <source>
        <dbReference type="PROSITE" id="PS50042"/>
    </source>
</evidence>
<proteinExistence type="predicted"/>
<dbReference type="PRINTS" id="PR00034">
    <property type="entry name" value="HTHCRP"/>
</dbReference>
<evidence type="ECO:0000259" key="8">
    <source>
        <dbReference type="PROSITE" id="PS50110"/>
    </source>
</evidence>
<dbReference type="InterPro" id="IPR012318">
    <property type="entry name" value="HTH_CRP"/>
</dbReference>